<keyword evidence="3" id="KW-1185">Reference proteome</keyword>
<protein>
    <submittedName>
        <fullName evidence="2">Uncharacterized protein</fullName>
    </submittedName>
</protein>
<dbReference type="GeneID" id="78287923"/>
<evidence type="ECO:0000313" key="2">
    <source>
        <dbReference type="EMBL" id="SET32905.1"/>
    </source>
</evidence>
<dbReference type="Proteomes" id="UP000198558">
    <property type="component" value="Unassembled WGS sequence"/>
</dbReference>
<proteinExistence type="predicted"/>
<dbReference type="EMBL" id="FOIN01000006">
    <property type="protein sequence ID" value="SET32905.1"/>
    <property type="molecule type" value="Genomic_DNA"/>
</dbReference>
<feature type="transmembrane region" description="Helical" evidence="1">
    <location>
        <begin position="5"/>
        <end position="28"/>
    </location>
</feature>
<dbReference type="RefSeq" id="WP_092352922.1">
    <property type="nucleotide sequence ID" value="NZ_FOIN01000006.1"/>
</dbReference>
<keyword evidence="1" id="KW-1133">Transmembrane helix</keyword>
<accession>A0A1I0DKM2</accession>
<sequence>MLKYIFAIIGTIIYFICVFGILMFPFIETHSLDGWMSMIMCFLTLSIQVSLIMVYFNHKKG</sequence>
<dbReference type="AlphaFoldDB" id="A0A1I0DKM2"/>
<gene>
    <name evidence="2" type="ORF">SAMN04489758_10688</name>
</gene>
<organism evidence="2 3">
    <name type="scientific">Thomasclavelia cocleata</name>
    <dbReference type="NCBI Taxonomy" id="69824"/>
    <lineage>
        <taxon>Bacteria</taxon>
        <taxon>Bacillati</taxon>
        <taxon>Bacillota</taxon>
        <taxon>Erysipelotrichia</taxon>
        <taxon>Erysipelotrichales</taxon>
        <taxon>Coprobacillaceae</taxon>
        <taxon>Thomasclavelia</taxon>
    </lineage>
</organism>
<feature type="transmembrane region" description="Helical" evidence="1">
    <location>
        <begin position="34"/>
        <end position="56"/>
    </location>
</feature>
<keyword evidence="1" id="KW-0812">Transmembrane</keyword>
<evidence type="ECO:0000256" key="1">
    <source>
        <dbReference type="SAM" id="Phobius"/>
    </source>
</evidence>
<name>A0A1I0DKM2_9FIRM</name>
<keyword evidence="1" id="KW-0472">Membrane</keyword>
<evidence type="ECO:0000313" key="3">
    <source>
        <dbReference type="Proteomes" id="UP000198558"/>
    </source>
</evidence>
<reference evidence="3" key="1">
    <citation type="submission" date="2016-10" db="EMBL/GenBank/DDBJ databases">
        <authorList>
            <person name="Varghese N."/>
            <person name="Submissions S."/>
        </authorList>
    </citation>
    <scope>NUCLEOTIDE SEQUENCE [LARGE SCALE GENOMIC DNA]</scope>
    <source>
        <strain evidence="3">DSM 1551</strain>
    </source>
</reference>